<keyword evidence="1" id="KW-0472">Membrane</keyword>
<dbReference type="EMBL" id="ML976981">
    <property type="protein sequence ID" value="KAF1961323.1"/>
    <property type="molecule type" value="Genomic_DNA"/>
</dbReference>
<proteinExistence type="predicted"/>
<gene>
    <name evidence="2" type="ORF">CC80DRAFT_402169</name>
</gene>
<name>A0A6A5U842_9PLEO</name>
<evidence type="ECO:0000313" key="2">
    <source>
        <dbReference type="EMBL" id="KAF1961323.1"/>
    </source>
</evidence>
<feature type="non-terminal residue" evidence="2">
    <location>
        <position position="1"/>
    </location>
</feature>
<organism evidence="2 3">
    <name type="scientific">Byssothecium circinans</name>
    <dbReference type="NCBI Taxonomy" id="147558"/>
    <lineage>
        <taxon>Eukaryota</taxon>
        <taxon>Fungi</taxon>
        <taxon>Dikarya</taxon>
        <taxon>Ascomycota</taxon>
        <taxon>Pezizomycotina</taxon>
        <taxon>Dothideomycetes</taxon>
        <taxon>Pleosporomycetidae</taxon>
        <taxon>Pleosporales</taxon>
        <taxon>Massarineae</taxon>
        <taxon>Massarinaceae</taxon>
        <taxon>Byssothecium</taxon>
    </lineage>
</organism>
<dbReference type="OrthoDB" id="194358at2759"/>
<feature type="transmembrane region" description="Helical" evidence="1">
    <location>
        <begin position="22"/>
        <end position="43"/>
    </location>
</feature>
<evidence type="ECO:0000256" key="1">
    <source>
        <dbReference type="SAM" id="Phobius"/>
    </source>
</evidence>
<dbReference type="AlphaFoldDB" id="A0A6A5U842"/>
<accession>A0A6A5U842</accession>
<keyword evidence="1" id="KW-0812">Transmembrane</keyword>
<sequence>CLIASLFYFKLDLAPERYNRKYIIIGYILCLIRSSDLAFVALFSKLLIGSIRF</sequence>
<keyword evidence="3" id="KW-1185">Reference proteome</keyword>
<evidence type="ECO:0000313" key="3">
    <source>
        <dbReference type="Proteomes" id="UP000800035"/>
    </source>
</evidence>
<reference evidence="2" key="1">
    <citation type="journal article" date="2020" name="Stud. Mycol.">
        <title>101 Dothideomycetes genomes: a test case for predicting lifestyles and emergence of pathogens.</title>
        <authorList>
            <person name="Haridas S."/>
            <person name="Albert R."/>
            <person name="Binder M."/>
            <person name="Bloem J."/>
            <person name="Labutti K."/>
            <person name="Salamov A."/>
            <person name="Andreopoulos B."/>
            <person name="Baker S."/>
            <person name="Barry K."/>
            <person name="Bills G."/>
            <person name="Bluhm B."/>
            <person name="Cannon C."/>
            <person name="Castanera R."/>
            <person name="Culley D."/>
            <person name="Daum C."/>
            <person name="Ezra D."/>
            <person name="Gonzalez J."/>
            <person name="Henrissat B."/>
            <person name="Kuo A."/>
            <person name="Liang C."/>
            <person name="Lipzen A."/>
            <person name="Lutzoni F."/>
            <person name="Magnuson J."/>
            <person name="Mondo S."/>
            <person name="Nolan M."/>
            <person name="Ohm R."/>
            <person name="Pangilinan J."/>
            <person name="Park H.-J."/>
            <person name="Ramirez L."/>
            <person name="Alfaro M."/>
            <person name="Sun H."/>
            <person name="Tritt A."/>
            <person name="Yoshinaga Y."/>
            <person name="Zwiers L.-H."/>
            <person name="Turgeon B."/>
            <person name="Goodwin S."/>
            <person name="Spatafora J."/>
            <person name="Crous P."/>
            <person name="Grigoriev I."/>
        </authorList>
    </citation>
    <scope>NUCLEOTIDE SEQUENCE</scope>
    <source>
        <strain evidence="2">CBS 675.92</strain>
    </source>
</reference>
<keyword evidence="1" id="KW-1133">Transmembrane helix</keyword>
<dbReference type="Proteomes" id="UP000800035">
    <property type="component" value="Unassembled WGS sequence"/>
</dbReference>
<protein>
    <submittedName>
        <fullName evidence="2">Uncharacterized protein</fullName>
    </submittedName>
</protein>